<dbReference type="RefSeq" id="WP_290110290.1">
    <property type="nucleotide sequence ID" value="NZ_JAUEPL010000004.1"/>
</dbReference>
<gene>
    <name evidence="1" type="ORF">QWM81_04860</name>
</gene>
<name>A0ABT7Z1L4_9ACTN</name>
<evidence type="ECO:0000313" key="2">
    <source>
        <dbReference type="Proteomes" id="UP001174050"/>
    </source>
</evidence>
<protein>
    <submittedName>
        <fullName evidence="1">DNRLRE domain-containing protein</fullName>
    </submittedName>
</protein>
<sequence length="145" mass="14606">MAYVPQGRRVEDPAGARVTNAVLKLQSSATTPDLDVQARNGAWAPTGTGSALDAVTAAEANLTAGPPWTIDVTGLVTGWTDGANTNHGLVLRTPDGTPSTAGISFTSASLTVEYGAATRPSPPTEVSARAGDSGALITWGASKDS</sequence>
<dbReference type="NCBIfam" id="NF033679">
    <property type="entry name" value="DNRLRE_dom"/>
    <property type="match status" value="1"/>
</dbReference>
<organism evidence="1 2">
    <name type="scientific">Streptomyces ficellus</name>
    <dbReference type="NCBI Taxonomy" id="1977088"/>
    <lineage>
        <taxon>Bacteria</taxon>
        <taxon>Bacillati</taxon>
        <taxon>Actinomycetota</taxon>
        <taxon>Actinomycetes</taxon>
        <taxon>Kitasatosporales</taxon>
        <taxon>Streptomycetaceae</taxon>
        <taxon>Streptomyces</taxon>
    </lineage>
</organism>
<proteinExistence type="predicted"/>
<dbReference type="Proteomes" id="UP001174050">
    <property type="component" value="Unassembled WGS sequence"/>
</dbReference>
<accession>A0ABT7Z1L4</accession>
<dbReference type="EMBL" id="JAUEPL010000004">
    <property type="protein sequence ID" value="MDN3293384.1"/>
    <property type="molecule type" value="Genomic_DNA"/>
</dbReference>
<keyword evidence="2" id="KW-1185">Reference proteome</keyword>
<evidence type="ECO:0000313" key="1">
    <source>
        <dbReference type="EMBL" id="MDN3293384.1"/>
    </source>
</evidence>
<reference evidence="1" key="1">
    <citation type="submission" date="2023-06" db="EMBL/GenBank/DDBJ databases">
        <title>WGS-Sequencing of Streptomyces ficellus isolate 21 collected from sand in Gara Djebilet Iron Mine in Algeria.</title>
        <authorList>
            <person name="Zegers G.P."/>
            <person name="Gomez A."/>
            <person name="Gueddou A."/>
            <person name="Zahara A.F."/>
            <person name="Worth M."/>
            <person name="Sevigny J.L."/>
            <person name="Tisa L."/>
        </authorList>
    </citation>
    <scope>NUCLEOTIDE SEQUENCE</scope>
    <source>
        <strain evidence="1">AS11</strain>
    </source>
</reference>
<comment type="caution">
    <text evidence="1">The sequence shown here is derived from an EMBL/GenBank/DDBJ whole genome shotgun (WGS) entry which is preliminary data.</text>
</comment>